<comment type="caution">
    <text evidence="2">The sequence shown here is derived from an EMBL/GenBank/DDBJ whole genome shotgun (WGS) entry which is preliminary data.</text>
</comment>
<feature type="chain" id="PRO_5020263279" evidence="1">
    <location>
        <begin position="27"/>
        <end position="421"/>
    </location>
</feature>
<evidence type="ECO:0000256" key="1">
    <source>
        <dbReference type="SAM" id="SignalP"/>
    </source>
</evidence>
<evidence type="ECO:0000313" key="3">
    <source>
        <dbReference type="Proteomes" id="UP000295106"/>
    </source>
</evidence>
<accession>A0A4R2MA62</accession>
<dbReference type="AlphaFoldDB" id="A0A4R2MA62"/>
<dbReference type="EMBL" id="SLXD01000004">
    <property type="protein sequence ID" value="TCP03572.1"/>
    <property type="molecule type" value="Genomic_DNA"/>
</dbReference>
<proteinExistence type="predicted"/>
<name>A0A4R2MA62_RUBGE</name>
<reference evidence="2 3" key="1">
    <citation type="submission" date="2019-03" db="EMBL/GenBank/DDBJ databases">
        <title>Genomic Encyclopedia of Type Strains, Phase IV (KMG-IV): sequencing the most valuable type-strain genomes for metagenomic binning, comparative biology and taxonomic classification.</title>
        <authorList>
            <person name="Goeker M."/>
        </authorList>
    </citation>
    <scope>NUCLEOTIDE SEQUENCE [LARGE SCALE GENOMIC DNA]</scope>
    <source>
        <strain evidence="2 3">DSM 1709</strain>
    </source>
</reference>
<organism evidence="2 3">
    <name type="scientific">Rubrivivax gelatinosus</name>
    <name type="common">Rhodocyclus gelatinosus</name>
    <name type="synonym">Rhodopseudomonas gelatinosa</name>
    <dbReference type="NCBI Taxonomy" id="28068"/>
    <lineage>
        <taxon>Bacteria</taxon>
        <taxon>Pseudomonadati</taxon>
        <taxon>Pseudomonadota</taxon>
        <taxon>Betaproteobacteria</taxon>
        <taxon>Burkholderiales</taxon>
        <taxon>Sphaerotilaceae</taxon>
        <taxon>Rubrivivax</taxon>
    </lineage>
</organism>
<feature type="signal peptide" evidence="1">
    <location>
        <begin position="1"/>
        <end position="26"/>
    </location>
</feature>
<sequence>MRLSLRTGHITTALALLTMQPGVAHASDDPQYLRAFGKLYATARLGGLVKEWCDLRAPLTREATDTALAAWKSAHQLDDIEARAASVLGAQLPSIVAAVQAGRESVFRALDQDSKNADAECRQMLSYLNRSADPQRVSPAEFRLVMGQSGRLASAAGAPITTPATTPAPGAKRTAVQRDEIRTPPHRGVMMADIDGVYQPAKLRYNPLTLGFEPDETTYLVLKDGWLYDNLQVSPHDLNVAESRRLEPQHWHRWRRRGGEIEMQAYDEHGRTDGKWSVLKVVARPPVGARRLNGVFSATRSATAGLLGGGGATSIGKSSYTFRPDGTFSWANLTQGFASSDSGTGPGGASIVVGGASVGPGGTSISTVGGSDEAGSYVTDGFTLELRVRSGKVHRFLIFSWDDGRYRDFLVINGTTYSPLK</sequence>
<dbReference type="Proteomes" id="UP000295106">
    <property type="component" value="Unassembled WGS sequence"/>
</dbReference>
<protein>
    <submittedName>
        <fullName evidence="2">Uncharacterized protein</fullName>
    </submittedName>
</protein>
<dbReference type="GeneID" id="99685552"/>
<keyword evidence="1" id="KW-0732">Signal</keyword>
<dbReference type="RefSeq" id="WP_132646253.1">
    <property type="nucleotide sequence ID" value="NZ_CP181386.1"/>
</dbReference>
<dbReference type="OrthoDB" id="8870069at2"/>
<gene>
    <name evidence="2" type="ORF">EV684_104295</name>
</gene>
<evidence type="ECO:0000313" key="2">
    <source>
        <dbReference type="EMBL" id="TCP03572.1"/>
    </source>
</evidence>